<evidence type="ECO:0000256" key="3">
    <source>
        <dbReference type="ARBA" id="ARBA00022741"/>
    </source>
</evidence>
<dbReference type="InterPro" id="IPR027417">
    <property type="entry name" value="P-loop_NTPase"/>
</dbReference>
<dbReference type="InterPro" id="IPR006073">
    <property type="entry name" value="GTP-bd"/>
</dbReference>
<dbReference type="InterPro" id="IPR005225">
    <property type="entry name" value="Small_GTP-bd"/>
</dbReference>
<dbReference type="Pfam" id="PF07650">
    <property type="entry name" value="KH_2"/>
    <property type="match status" value="1"/>
</dbReference>
<dbReference type="SUPFAM" id="SSF54814">
    <property type="entry name" value="Prokaryotic type KH domain (KH-domain type II)"/>
    <property type="match status" value="1"/>
</dbReference>
<dbReference type="AlphaFoldDB" id="A0A656HBD9"/>
<feature type="region of interest" description="G5" evidence="7">
    <location>
        <begin position="151"/>
        <end position="153"/>
    </location>
</feature>
<evidence type="ECO:0000256" key="1">
    <source>
        <dbReference type="ARBA" id="ARBA00007921"/>
    </source>
</evidence>
<feature type="binding site" evidence="6">
    <location>
        <begin position="59"/>
        <end position="63"/>
    </location>
    <ligand>
        <name>GTP</name>
        <dbReference type="ChEBI" id="CHEBI:37565"/>
    </ligand>
</feature>
<keyword evidence="12" id="KW-1185">Reference proteome</keyword>
<dbReference type="GO" id="GO:0005829">
    <property type="term" value="C:cytosol"/>
    <property type="evidence" value="ECO:0007669"/>
    <property type="project" value="TreeGrafter"/>
</dbReference>
<proteinExistence type="inferred from homology"/>
<keyword evidence="6" id="KW-0963">Cytoplasm</keyword>
<dbReference type="CDD" id="cd22534">
    <property type="entry name" value="KH-II_Era"/>
    <property type="match status" value="1"/>
</dbReference>
<feature type="region of interest" description="G4" evidence="7">
    <location>
        <begin position="121"/>
        <end position="124"/>
    </location>
</feature>
<dbReference type="GO" id="GO:0003924">
    <property type="term" value="F:GTPase activity"/>
    <property type="evidence" value="ECO:0007669"/>
    <property type="project" value="UniProtKB-UniRule"/>
</dbReference>
<organism evidence="11 12">
    <name type="scientific">Thiothrix nivea (strain ATCC 35100 / DSM 5205 / JP2)</name>
    <dbReference type="NCBI Taxonomy" id="870187"/>
    <lineage>
        <taxon>Bacteria</taxon>
        <taxon>Pseudomonadati</taxon>
        <taxon>Pseudomonadota</taxon>
        <taxon>Gammaproteobacteria</taxon>
        <taxon>Thiotrichales</taxon>
        <taxon>Thiotrichaceae</taxon>
        <taxon>Thiothrix</taxon>
    </lineage>
</organism>
<keyword evidence="4 6" id="KW-0694">RNA-binding</keyword>
<comment type="subunit">
    <text evidence="6">Monomer.</text>
</comment>
<dbReference type="EMBL" id="JH651384">
    <property type="protein sequence ID" value="EIJ33264.1"/>
    <property type="molecule type" value="Genomic_DNA"/>
</dbReference>
<dbReference type="OrthoDB" id="9805918at2"/>
<dbReference type="GO" id="GO:0005525">
    <property type="term" value="F:GTP binding"/>
    <property type="evidence" value="ECO:0007669"/>
    <property type="project" value="UniProtKB-UniRule"/>
</dbReference>
<feature type="domain" description="KH type-2" evidence="9">
    <location>
        <begin position="195"/>
        <end position="279"/>
    </location>
</feature>
<dbReference type="NCBIfam" id="NF000908">
    <property type="entry name" value="PRK00089.1"/>
    <property type="match status" value="1"/>
</dbReference>
<reference evidence="12" key="1">
    <citation type="journal article" date="2011" name="Stand. Genomic Sci.">
        <title>Genome sequence of the filamentous, gliding Thiothrix nivea neotype strain (JP2(T)).</title>
        <authorList>
            <person name="Lapidus A."/>
            <person name="Nolan M."/>
            <person name="Lucas S."/>
            <person name="Glavina Del Rio T."/>
            <person name="Tice H."/>
            <person name="Cheng J.F."/>
            <person name="Tapia R."/>
            <person name="Han C."/>
            <person name="Goodwin L."/>
            <person name="Pitluck S."/>
            <person name="Liolios K."/>
            <person name="Pagani I."/>
            <person name="Ivanova N."/>
            <person name="Huntemann M."/>
            <person name="Mavromatis K."/>
            <person name="Mikhailova N."/>
            <person name="Pati A."/>
            <person name="Chen A."/>
            <person name="Palaniappan K."/>
            <person name="Land M."/>
            <person name="Brambilla E.M."/>
            <person name="Rohde M."/>
            <person name="Abt B."/>
            <person name="Verbarg S."/>
            <person name="Goker M."/>
            <person name="Bristow J."/>
            <person name="Eisen J.A."/>
            <person name="Markowitz V."/>
            <person name="Hugenholtz P."/>
            <person name="Kyrpides N.C."/>
            <person name="Klenk H.P."/>
            <person name="Woyke T."/>
        </authorList>
    </citation>
    <scope>NUCLEOTIDE SEQUENCE [LARGE SCALE GENOMIC DNA]</scope>
    <source>
        <strain evidence="12">ATCC 35100 / DSM 5205 / JP2</strain>
    </source>
</reference>
<dbReference type="NCBIfam" id="TIGR00231">
    <property type="entry name" value="small_GTP"/>
    <property type="match status" value="1"/>
</dbReference>
<dbReference type="InterPro" id="IPR009019">
    <property type="entry name" value="KH_sf_prok-type"/>
</dbReference>
<evidence type="ECO:0000256" key="2">
    <source>
        <dbReference type="ARBA" id="ARBA00020484"/>
    </source>
</evidence>
<dbReference type="SUPFAM" id="SSF52540">
    <property type="entry name" value="P-loop containing nucleoside triphosphate hydrolases"/>
    <property type="match status" value="1"/>
</dbReference>
<dbReference type="HAMAP" id="MF_00367">
    <property type="entry name" value="GTPase_Era"/>
    <property type="match status" value="1"/>
</dbReference>
<dbReference type="Gene3D" id="3.30.300.20">
    <property type="match status" value="1"/>
</dbReference>
<evidence type="ECO:0000256" key="5">
    <source>
        <dbReference type="ARBA" id="ARBA00023134"/>
    </source>
</evidence>
<keyword evidence="3 6" id="KW-0547">Nucleotide-binding</keyword>
<dbReference type="Gene3D" id="3.40.50.300">
    <property type="entry name" value="P-loop containing nucleotide triphosphate hydrolases"/>
    <property type="match status" value="1"/>
</dbReference>
<dbReference type="Proteomes" id="UP000005317">
    <property type="component" value="Unassembled WGS sequence"/>
</dbReference>
<dbReference type="PANTHER" id="PTHR42698:SF1">
    <property type="entry name" value="GTPASE ERA, MITOCHONDRIAL"/>
    <property type="match status" value="1"/>
</dbReference>
<comment type="similarity">
    <text evidence="1 6 7 8">Belongs to the TRAFAC class TrmE-Era-EngA-EngB-Septin-like GTPase superfamily. Era GTPase family.</text>
</comment>
<evidence type="ECO:0000256" key="8">
    <source>
        <dbReference type="RuleBase" id="RU003761"/>
    </source>
</evidence>
<accession>A0A656HBD9</accession>
<dbReference type="GO" id="GO:0000028">
    <property type="term" value="P:ribosomal small subunit assembly"/>
    <property type="evidence" value="ECO:0007669"/>
    <property type="project" value="TreeGrafter"/>
</dbReference>
<keyword evidence="6" id="KW-0472">Membrane</keyword>
<feature type="binding site" evidence="6">
    <location>
        <begin position="12"/>
        <end position="19"/>
    </location>
    <ligand>
        <name>GTP</name>
        <dbReference type="ChEBI" id="CHEBI:37565"/>
    </ligand>
</feature>
<evidence type="ECO:0000259" key="10">
    <source>
        <dbReference type="PROSITE" id="PS51713"/>
    </source>
</evidence>
<dbReference type="CDD" id="cd04163">
    <property type="entry name" value="Era"/>
    <property type="match status" value="1"/>
</dbReference>
<name>A0A656HBD9_THINJ</name>
<evidence type="ECO:0000256" key="4">
    <source>
        <dbReference type="ARBA" id="ARBA00022884"/>
    </source>
</evidence>
<dbReference type="RefSeq" id="WP_002707218.1">
    <property type="nucleotide sequence ID" value="NZ_JH651384.1"/>
</dbReference>
<evidence type="ECO:0000256" key="6">
    <source>
        <dbReference type="HAMAP-Rule" id="MF_00367"/>
    </source>
</evidence>
<dbReference type="InterPro" id="IPR005662">
    <property type="entry name" value="GTPase_Era-like"/>
</dbReference>
<dbReference type="PROSITE" id="PS50823">
    <property type="entry name" value="KH_TYPE_2"/>
    <property type="match status" value="1"/>
</dbReference>
<dbReference type="InterPro" id="IPR030388">
    <property type="entry name" value="G_ERA_dom"/>
</dbReference>
<evidence type="ECO:0000259" key="9">
    <source>
        <dbReference type="PROSITE" id="PS50823"/>
    </source>
</evidence>
<dbReference type="GO" id="GO:0043024">
    <property type="term" value="F:ribosomal small subunit binding"/>
    <property type="evidence" value="ECO:0007669"/>
    <property type="project" value="TreeGrafter"/>
</dbReference>
<dbReference type="Pfam" id="PF01926">
    <property type="entry name" value="MMR_HSR1"/>
    <property type="match status" value="1"/>
</dbReference>
<dbReference type="GO" id="GO:0005886">
    <property type="term" value="C:plasma membrane"/>
    <property type="evidence" value="ECO:0007669"/>
    <property type="project" value="UniProtKB-SubCell"/>
</dbReference>
<feature type="binding site" evidence="6">
    <location>
        <begin position="121"/>
        <end position="124"/>
    </location>
    <ligand>
        <name>GTP</name>
        <dbReference type="ChEBI" id="CHEBI:37565"/>
    </ligand>
</feature>
<gene>
    <name evidence="6" type="primary">era</name>
    <name evidence="11" type="ORF">Thini_0627</name>
</gene>
<evidence type="ECO:0000313" key="11">
    <source>
        <dbReference type="EMBL" id="EIJ33264.1"/>
    </source>
</evidence>
<dbReference type="GO" id="GO:0070181">
    <property type="term" value="F:small ribosomal subunit rRNA binding"/>
    <property type="evidence" value="ECO:0007669"/>
    <property type="project" value="UniProtKB-UniRule"/>
</dbReference>
<keyword evidence="5 6" id="KW-0342">GTP-binding</keyword>
<dbReference type="InterPro" id="IPR015946">
    <property type="entry name" value="KH_dom-like_a/b"/>
</dbReference>
<comment type="function">
    <text evidence="6">An essential GTPase that binds both GDP and GTP, with rapid nucleotide exchange. Plays a role in 16S rRNA processing and 30S ribosomal subunit biogenesis and possibly also in cell cycle regulation and energy metabolism.</text>
</comment>
<dbReference type="InterPro" id="IPR004044">
    <property type="entry name" value="KH_dom_type_2"/>
</dbReference>
<dbReference type="PROSITE" id="PS51713">
    <property type="entry name" value="G_ERA"/>
    <property type="match status" value="1"/>
</dbReference>
<feature type="domain" description="Era-type G" evidence="10">
    <location>
        <begin position="4"/>
        <end position="172"/>
    </location>
</feature>
<keyword evidence="6" id="KW-1003">Cell membrane</keyword>
<sequence>MNKRCGYVAIVGRPNVGKSTLMNHLIGFKVSAIANKPQTTRHSIRGILTEGDNQIVFVDTPGIHRTSKSLLNKTINMEAVAALEGVDAVVMIVEALKWTDEDSLVLQRLAHLKCPVLLVANKVDRVEKKEKLLGWLPEVLAKYPFREIFPLSATKGTNTEQLKSALIKVMPEQDWIYAEDDITDQSTRFICGELIREQLMQYLHQELPYSTAVEIETFDEKPKLTEINAVIWVSRDNQKGIVIGSKGETLKRIGSSARIALEGFLERKVMLKLWVRVEENWENSPRHLHSLGISS</sequence>
<feature type="region of interest" description="G1" evidence="7">
    <location>
        <begin position="12"/>
        <end position="19"/>
    </location>
</feature>
<dbReference type="PRINTS" id="PR00326">
    <property type="entry name" value="GTP1OBG"/>
</dbReference>
<feature type="region of interest" description="G3" evidence="7">
    <location>
        <begin position="59"/>
        <end position="62"/>
    </location>
</feature>
<feature type="region of interest" description="G2" evidence="7">
    <location>
        <begin position="38"/>
        <end position="42"/>
    </location>
</feature>
<evidence type="ECO:0000256" key="7">
    <source>
        <dbReference type="PROSITE-ProRule" id="PRU01050"/>
    </source>
</evidence>
<keyword evidence="6" id="KW-0699">rRNA-binding</keyword>
<dbReference type="NCBIfam" id="TIGR00436">
    <property type="entry name" value="era"/>
    <property type="match status" value="1"/>
</dbReference>
<keyword evidence="6" id="KW-0690">Ribosome biogenesis</keyword>
<evidence type="ECO:0000313" key="12">
    <source>
        <dbReference type="Proteomes" id="UP000005317"/>
    </source>
</evidence>
<protein>
    <recommendedName>
        <fullName evidence="2 6">GTPase Era</fullName>
    </recommendedName>
</protein>
<dbReference type="PANTHER" id="PTHR42698">
    <property type="entry name" value="GTPASE ERA"/>
    <property type="match status" value="1"/>
</dbReference>
<comment type="subcellular location">
    <subcellularLocation>
        <location evidence="6">Cytoplasm</location>
    </subcellularLocation>
    <subcellularLocation>
        <location evidence="6">Cell membrane</location>
        <topology evidence="6">Peripheral membrane protein</topology>
    </subcellularLocation>
</comment>